<dbReference type="STRING" id="1936003.STSP2_01945"/>
<evidence type="ECO:0000313" key="3">
    <source>
        <dbReference type="Proteomes" id="UP000189674"/>
    </source>
</evidence>
<gene>
    <name evidence="2" type="ORF">STSP2_01945</name>
</gene>
<keyword evidence="3" id="KW-1185">Reference proteome</keyword>
<sequence>MDQFLDISLVIPVFVILLVIIFHTIRTSLCYNLPISITLATCVSILAVVGMVRQFGDSIGVILLPYTAMALTILLISILLFLVRFLRQAKERFRKNTSTDENKKESNERMLR</sequence>
<keyword evidence="1" id="KW-1133">Transmembrane helix</keyword>
<dbReference type="Proteomes" id="UP000189674">
    <property type="component" value="Chromosome"/>
</dbReference>
<dbReference type="EMBL" id="CP019791">
    <property type="protein sequence ID" value="AQT68773.1"/>
    <property type="molecule type" value="Genomic_DNA"/>
</dbReference>
<feature type="transmembrane region" description="Helical" evidence="1">
    <location>
        <begin position="6"/>
        <end position="25"/>
    </location>
</feature>
<accession>A0A1U9NLG4</accession>
<organism evidence="2 3">
    <name type="scientific">Anaerohalosphaera lusitana</name>
    <dbReference type="NCBI Taxonomy" id="1936003"/>
    <lineage>
        <taxon>Bacteria</taxon>
        <taxon>Pseudomonadati</taxon>
        <taxon>Planctomycetota</taxon>
        <taxon>Phycisphaerae</taxon>
        <taxon>Sedimentisphaerales</taxon>
        <taxon>Anaerohalosphaeraceae</taxon>
        <taxon>Anaerohalosphaera</taxon>
    </lineage>
</organism>
<reference evidence="3" key="1">
    <citation type="submission" date="2017-02" db="EMBL/GenBank/DDBJ databases">
        <title>Comparative genomics and description of representatives of a novel lineage of planctomycetes thriving in anoxic sediments.</title>
        <authorList>
            <person name="Spring S."/>
            <person name="Bunk B."/>
            <person name="Sproer C."/>
        </authorList>
    </citation>
    <scope>NUCLEOTIDE SEQUENCE [LARGE SCALE GENOMIC DNA]</scope>
    <source>
        <strain evidence="3">ST-NAGAB-D1</strain>
    </source>
</reference>
<feature type="transmembrane region" description="Helical" evidence="1">
    <location>
        <begin position="62"/>
        <end position="86"/>
    </location>
</feature>
<evidence type="ECO:0000313" key="2">
    <source>
        <dbReference type="EMBL" id="AQT68773.1"/>
    </source>
</evidence>
<dbReference type="AlphaFoldDB" id="A0A1U9NLG4"/>
<name>A0A1U9NLG4_9BACT</name>
<keyword evidence="1" id="KW-0472">Membrane</keyword>
<evidence type="ECO:0000256" key="1">
    <source>
        <dbReference type="SAM" id="Phobius"/>
    </source>
</evidence>
<proteinExistence type="predicted"/>
<dbReference type="KEGG" id="alus:STSP2_01945"/>
<protein>
    <submittedName>
        <fullName evidence="2">Uncharacterized protein</fullName>
    </submittedName>
</protein>
<feature type="transmembrane region" description="Helical" evidence="1">
    <location>
        <begin position="37"/>
        <end position="56"/>
    </location>
</feature>
<keyword evidence="1" id="KW-0812">Transmembrane</keyword>